<dbReference type="SUPFAM" id="SSF54695">
    <property type="entry name" value="POZ domain"/>
    <property type="match status" value="1"/>
</dbReference>
<feature type="domain" description="BTB" evidence="1">
    <location>
        <begin position="23"/>
        <end position="121"/>
    </location>
</feature>
<accession>A0A8H7Y3N1</accession>
<name>A0A8H7Y3N1_PSICU</name>
<dbReference type="OrthoDB" id="2593747at2759"/>
<dbReference type="EMBL" id="JAFIQS010000002">
    <property type="protein sequence ID" value="KAG5173170.1"/>
    <property type="molecule type" value="Genomic_DNA"/>
</dbReference>
<evidence type="ECO:0000313" key="2">
    <source>
        <dbReference type="EMBL" id="KAG5173170.1"/>
    </source>
</evidence>
<reference evidence="2" key="1">
    <citation type="submission" date="2021-02" db="EMBL/GenBank/DDBJ databases">
        <title>Psilocybe cubensis genome.</title>
        <authorList>
            <person name="Mckernan K.J."/>
            <person name="Crawford S."/>
            <person name="Trippe A."/>
            <person name="Kane L.T."/>
            <person name="Mclaughlin S."/>
        </authorList>
    </citation>
    <scope>NUCLEOTIDE SEQUENCE [LARGE SCALE GENOMIC DNA]</scope>
    <source>
        <strain evidence="2">MGC-MH-2018</strain>
    </source>
</reference>
<dbReference type="InterPro" id="IPR011333">
    <property type="entry name" value="SKP1/BTB/POZ_sf"/>
</dbReference>
<dbReference type="Pfam" id="PF00651">
    <property type="entry name" value="BTB"/>
    <property type="match status" value="1"/>
</dbReference>
<comment type="caution">
    <text evidence="2">The sequence shown here is derived from an EMBL/GenBank/DDBJ whole genome shotgun (WGS) entry which is preliminary data.</text>
</comment>
<sequence length="234" mass="26610">MNPPETRPNIIRDEDFYLQHSIFLVENRLFKVPILHLVEESDVFRTMFQLPQASNSDTLVDGMTDERPIVLQGVKSDDFKQFLRVVYARRPLEYDALTLDQWGSVLELSSKWDMEGIRKMVIRNMTPLLANDSHNLVVWGSKFSVMGWISDGLVALVNRLDPMTETDVAKVGLSIVMKIAAIREGAKAREVIEYQGLNSFVNRRTVKEKTAPETEEQIRTMLLAILNGSSAKPS</sequence>
<protein>
    <recommendedName>
        <fullName evidence="1">BTB domain-containing protein</fullName>
    </recommendedName>
</protein>
<proteinExistence type="predicted"/>
<dbReference type="InterPro" id="IPR000210">
    <property type="entry name" value="BTB/POZ_dom"/>
</dbReference>
<evidence type="ECO:0000259" key="1">
    <source>
        <dbReference type="Pfam" id="PF00651"/>
    </source>
</evidence>
<dbReference type="CDD" id="cd18186">
    <property type="entry name" value="BTB_POZ_ZBTB_KLHL-like"/>
    <property type="match status" value="1"/>
</dbReference>
<organism evidence="2">
    <name type="scientific">Psilocybe cubensis</name>
    <name type="common">Psychedelic mushroom</name>
    <name type="synonym">Stropharia cubensis</name>
    <dbReference type="NCBI Taxonomy" id="181762"/>
    <lineage>
        <taxon>Eukaryota</taxon>
        <taxon>Fungi</taxon>
        <taxon>Dikarya</taxon>
        <taxon>Basidiomycota</taxon>
        <taxon>Agaricomycotina</taxon>
        <taxon>Agaricomycetes</taxon>
        <taxon>Agaricomycetidae</taxon>
        <taxon>Agaricales</taxon>
        <taxon>Agaricineae</taxon>
        <taxon>Strophariaceae</taxon>
        <taxon>Psilocybe</taxon>
    </lineage>
</organism>
<gene>
    <name evidence="2" type="ORF">JR316_002680</name>
</gene>
<dbReference type="Gene3D" id="3.30.710.10">
    <property type="entry name" value="Potassium Channel Kv1.1, Chain A"/>
    <property type="match status" value="1"/>
</dbReference>
<dbReference type="AlphaFoldDB" id="A0A8H7Y3N1"/>